<feature type="domain" description="SLH" evidence="2">
    <location>
        <begin position="165"/>
        <end position="228"/>
    </location>
</feature>
<dbReference type="RefSeq" id="WP_014966392.1">
    <property type="nucleotide sequence ID" value="NC_018664.1"/>
</dbReference>
<evidence type="ECO:0000256" key="1">
    <source>
        <dbReference type="SAM" id="SignalP"/>
    </source>
</evidence>
<organism evidence="3 4">
    <name type="scientific">Gottschalkia acidurici (strain ATCC 7906 / DSM 604 / BCRC 14475 / CIP 104303 / KCTC 5404 / NCIMB 10678 / 9a)</name>
    <name type="common">Clostridium acidurici</name>
    <dbReference type="NCBI Taxonomy" id="1128398"/>
    <lineage>
        <taxon>Bacteria</taxon>
        <taxon>Bacillati</taxon>
        <taxon>Bacillota</taxon>
        <taxon>Tissierellia</taxon>
        <taxon>Tissierellales</taxon>
        <taxon>Gottschalkiaceae</taxon>
        <taxon>Gottschalkia</taxon>
    </lineage>
</organism>
<dbReference type="KEGG" id="cad:Curi_c01750"/>
<dbReference type="OrthoDB" id="2065578at2"/>
<dbReference type="AlphaFoldDB" id="K0AWY4"/>
<reference evidence="3 4" key="1">
    <citation type="journal article" date="2012" name="PLoS ONE">
        <title>The purine-utilizing bacterium Clostridium acidurici 9a: a genome-guided metabolic reconsideration.</title>
        <authorList>
            <person name="Hartwich K."/>
            <person name="Poehlein A."/>
            <person name="Daniel R."/>
        </authorList>
    </citation>
    <scope>NUCLEOTIDE SEQUENCE [LARGE SCALE GENOMIC DNA]</scope>
    <source>
        <strain evidence="4">ATCC 7906 / DSM 604 / BCRC 14475 / CIP 104303 / KCTC 5404 / NCIMB 10678 / 9a</strain>
    </source>
</reference>
<sequence>MKIRGKKFISLGLATMITMSTCSVFANTANGFKDVPSNHWAKQYIDSVSKEGLFTGYENNIFKPEESISRSQVIILLTRLVKPDQGEVNQAKIKYESALTKAFVPEWAKAEIASALSRGIIQESELSTLFNKDGSQPKAIRSEVCKYLTRVLGLENEAKSKTTFNLPFKDSEKIKKDDMPYISIMSEKKIINGDSNGNFNPNNSLTRSEMAKVLSVANDYRKGNTTTPGVTTQVKGTIYSIINNATNSNEMYLTIRDTNYNLVGYTINTNTKFYIDNKTTSINDFAKDMEVTLEVTQDKKVVSMKTDSITEDYEGTVYGVSTSDNTMTVEYKISKNSDKTERKTFKVDSNAKIKIDGKTGYLKNISKGDSVEITVVNTKITDIDVDSKNKEIEGVIKEIEYKKETILTIKGDDKETYKYPVKNKATIKRNRKTASIDDLRRGDEVEITVEDDEITEIYAESVDKDDKGTITGMKYTSSGVQITISNNDDDESSYYISKGARVSIDGERKSTSDIKLGQYVELEIEGEEVVSVKASEVSVNDSVTGIIEYINKNAEVVTVLSIDSGNKKEVQVSLYDANIIDSKGNTVRFSSLKEGDTVTVVGNHDGRILNAATAIVLSYKK</sequence>
<feature type="domain" description="SLH" evidence="2">
    <location>
        <begin position="28"/>
        <end position="91"/>
    </location>
</feature>
<dbReference type="PANTHER" id="PTHR43308:SF5">
    <property type="entry name" value="S-LAYER PROTEIN _ PEPTIDOGLYCAN ENDO-BETA-N-ACETYLGLUCOSAMINIDASE"/>
    <property type="match status" value="1"/>
</dbReference>
<evidence type="ECO:0000313" key="3">
    <source>
        <dbReference type="EMBL" id="AFS77255.1"/>
    </source>
</evidence>
<dbReference type="STRING" id="1128398.Curi_c01750"/>
<dbReference type="InterPro" id="IPR001119">
    <property type="entry name" value="SLH_dom"/>
</dbReference>
<keyword evidence="4" id="KW-1185">Reference proteome</keyword>
<accession>K0AWY4</accession>
<keyword evidence="1" id="KW-0732">Signal</keyword>
<dbReference type="PROSITE" id="PS51272">
    <property type="entry name" value="SLH"/>
    <property type="match status" value="2"/>
</dbReference>
<dbReference type="InterPro" id="IPR051465">
    <property type="entry name" value="Cell_Envelope_Struct_Comp"/>
</dbReference>
<proteinExistence type="predicted"/>
<dbReference type="eggNOG" id="COG1352">
    <property type="taxonomic scope" value="Bacteria"/>
</dbReference>
<dbReference type="Pfam" id="PF00395">
    <property type="entry name" value="SLH"/>
    <property type="match status" value="2"/>
</dbReference>
<gene>
    <name evidence="3" type="ordered locus">Curi_c01750</name>
</gene>
<dbReference type="PANTHER" id="PTHR43308">
    <property type="entry name" value="OUTER MEMBRANE PROTEIN ALPHA-RELATED"/>
    <property type="match status" value="1"/>
</dbReference>
<dbReference type="Proteomes" id="UP000006094">
    <property type="component" value="Chromosome"/>
</dbReference>
<dbReference type="HOGENOM" id="CLU_439860_0_0_9"/>
<dbReference type="EMBL" id="CP003326">
    <property type="protein sequence ID" value="AFS77255.1"/>
    <property type="molecule type" value="Genomic_DNA"/>
</dbReference>
<feature type="signal peptide" evidence="1">
    <location>
        <begin position="1"/>
        <end position="26"/>
    </location>
</feature>
<evidence type="ECO:0000259" key="2">
    <source>
        <dbReference type="PROSITE" id="PS51272"/>
    </source>
</evidence>
<protein>
    <submittedName>
        <fullName evidence="3">S-layer domain-containing protein</fullName>
    </submittedName>
</protein>
<name>K0AWY4_GOTA9</name>
<evidence type="ECO:0000313" key="4">
    <source>
        <dbReference type="Proteomes" id="UP000006094"/>
    </source>
</evidence>
<feature type="chain" id="PRO_5003828962" evidence="1">
    <location>
        <begin position="27"/>
        <end position="621"/>
    </location>
</feature>